<dbReference type="AlphaFoldDB" id="A0AAU8FHA8"/>
<reference evidence="6" key="1">
    <citation type="submission" date="2024-06" db="EMBL/GenBank/DDBJ databases">
        <title>Sequencing and assembly of the genome of Dyadobacter sp. strain 676, a symbiont of Cyamopsis tetragonoloba.</title>
        <authorList>
            <person name="Guro P."/>
            <person name="Sazanova A."/>
            <person name="Kuznetsova I."/>
            <person name="Belimov A."/>
            <person name="Safronova V."/>
        </authorList>
    </citation>
    <scope>NUCLEOTIDE SEQUENCE</scope>
    <source>
        <strain evidence="6">676</strain>
    </source>
</reference>
<evidence type="ECO:0000313" key="6">
    <source>
        <dbReference type="EMBL" id="XCH23970.1"/>
    </source>
</evidence>
<dbReference type="InterPro" id="IPR013148">
    <property type="entry name" value="Glyco_hydro_32_N"/>
</dbReference>
<keyword evidence="3" id="KW-0326">Glycosidase</keyword>
<dbReference type="EMBL" id="CP159289">
    <property type="protein sequence ID" value="XCH23970.1"/>
    <property type="molecule type" value="Genomic_DNA"/>
</dbReference>
<gene>
    <name evidence="6" type="ORF">ABV298_27250</name>
</gene>
<dbReference type="Gene3D" id="2.115.10.20">
    <property type="entry name" value="Glycosyl hydrolase domain, family 43"/>
    <property type="match status" value="2"/>
</dbReference>
<dbReference type="SUPFAM" id="SSF75005">
    <property type="entry name" value="Arabinanase/levansucrase/invertase"/>
    <property type="match status" value="1"/>
</dbReference>
<keyword evidence="2" id="KW-0378">Hydrolase</keyword>
<evidence type="ECO:0000256" key="4">
    <source>
        <dbReference type="SAM" id="SignalP"/>
    </source>
</evidence>
<comment type="similarity">
    <text evidence="1">Belongs to the glycosyl hydrolase 32 family.</text>
</comment>
<feature type="chain" id="PRO_5043908049" description="Glycosyl hydrolase family 32 N-terminal domain-containing protein" evidence="4">
    <location>
        <begin position="27"/>
        <end position="185"/>
    </location>
</feature>
<evidence type="ECO:0000256" key="2">
    <source>
        <dbReference type="ARBA" id="ARBA00022801"/>
    </source>
</evidence>
<keyword evidence="4" id="KW-0732">Signal</keyword>
<accession>A0AAU8FHA8</accession>
<dbReference type="InterPro" id="IPR023296">
    <property type="entry name" value="Glyco_hydro_beta-prop_sf"/>
</dbReference>
<name>A0AAU8FHA8_9BACT</name>
<feature type="signal peptide" evidence="4">
    <location>
        <begin position="1"/>
        <end position="26"/>
    </location>
</feature>
<organism evidence="6">
    <name type="scientific">Dyadobacter sp. 676</name>
    <dbReference type="NCBI Taxonomy" id="3088362"/>
    <lineage>
        <taxon>Bacteria</taxon>
        <taxon>Pseudomonadati</taxon>
        <taxon>Bacteroidota</taxon>
        <taxon>Cytophagia</taxon>
        <taxon>Cytophagales</taxon>
        <taxon>Spirosomataceae</taxon>
        <taxon>Dyadobacter</taxon>
    </lineage>
</organism>
<feature type="domain" description="Glycosyl hydrolase family 32 N-terminal" evidence="5">
    <location>
        <begin position="65"/>
        <end position="155"/>
    </location>
</feature>
<evidence type="ECO:0000256" key="3">
    <source>
        <dbReference type="ARBA" id="ARBA00023295"/>
    </source>
</evidence>
<sequence>MNRTTIIASLGLLGAAMLLAFRPPVAEEFPAELVKFKPYTGNPLFKGTGDPATWDEKIRERGYILREGGKYYMWYTGYTNATGEDMKYLGLATSDDGLKWTRYAKNPIHTTLWVEDMCVLKEGNTYYMFAESRDDIAHLLTSGDRVNWKDHGAIDIRLRNGSPIARGALWNADGLERKGNLVPFL</sequence>
<proteinExistence type="inferred from homology"/>
<evidence type="ECO:0000256" key="1">
    <source>
        <dbReference type="ARBA" id="ARBA00009902"/>
    </source>
</evidence>
<evidence type="ECO:0000259" key="5">
    <source>
        <dbReference type="Pfam" id="PF00251"/>
    </source>
</evidence>
<dbReference type="RefSeq" id="WP_353719294.1">
    <property type="nucleotide sequence ID" value="NZ_CP159289.1"/>
</dbReference>
<dbReference type="Pfam" id="PF00251">
    <property type="entry name" value="Glyco_hydro_32N"/>
    <property type="match status" value="1"/>
</dbReference>
<protein>
    <recommendedName>
        <fullName evidence="5">Glycosyl hydrolase family 32 N-terminal domain-containing protein</fullName>
    </recommendedName>
</protein>